<feature type="region of interest" description="Disordered" evidence="6">
    <location>
        <begin position="303"/>
        <end position="328"/>
    </location>
</feature>
<protein>
    <submittedName>
        <fullName evidence="8">Putative Nod factor export ATP-binding protein I</fullName>
    </submittedName>
</protein>
<dbReference type="PANTHER" id="PTHR42711:SF17">
    <property type="entry name" value="ABC TRANSPORTER ATP-BINDING PROTEIN"/>
    <property type="match status" value="1"/>
</dbReference>
<dbReference type="InterPro" id="IPR027417">
    <property type="entry name" value="P-loop_NTPase"/>
</dbReference>
<evidence type="ECO:0000313" key="9">
    <source>
        <dbReference type="Proteomes" id="UP000014629"/>
    </source>
</evidence>
<dbReference type="InterPro" id="IPR003439">
    <property type="entry name" value="ABC_transporter-like_ATP-bd"/>
</dbReference>
<dbReference type="GO" id="GO:0005524">
    <property type="term" value="F:ATP binding"/>
    <property type="evidence" value="ECO:0007669"/>
    <property type="project" value="UniProtKB-KW"/>
</dbReference>
<dbReference type="PROSITE" id="PS00211">
    <property type="entry name" value="ABC_TRANSPORTER_1"/>
    <property type="match status" value="1"/>
</dbReference>
<dbReference type="AlphaFoldDB" id="S3ZHH1"/>
<evidence type="ECO:0000256" key="2">
    <source>
        <dbReference type="ARBA" id="ARBA00022448"/>
    </source>
</evidence>
<dbReference type="CDD" id="cd03230">
    <property type="entry name" value="ABC_DR_subfamily_A"/>
    <property type="match status" value="1"/>
</dbReference>
<keyword evidence="3" id="KW-0547">Nucleotide-binding</keyword>
<keyword evidence="5" id="KW-0046">Antibiotic resistance</keyword>
<gene>
    <name evidence="8" type="ORF">STRAU_4337</name>
</gene>
<feature type="compositionally biased region" description="Gly residues" evidence="6">
    <location>
        <begin position="306"/>
        <end position="316"/>
    </location>
</feature>
<evidence type="ECO:0000259" key="7">
    <source>
        <dbReference type="PROSITE" id="PS50893"/>
    </source>
</evidence>
<keyword evidence="9" id="KW-1185">Reference proteome</keyword>
<comment type="caution">
    <text evidence="8">The sequence shown here is derived from an EMBL/GenBank/DDBJ whole genome shotgun (WGS) entry which is preliminary data.</text>
</comment>
<sequence length="328" mass="35823">MNSEGKGLMTTNTSDDGGFVLDVEGLRMRYGTTDVLREVTFRARHGEVVALLGPNGAGKTTTIEILEGFRMRSAGRVSVLGTDPAHADEAWRARVGVVLQSWRDHGKWRVRELLAHFGTYYVPYATDTVRRPWDTDELLAAVGLSELAGDKIRTLSGGQRRRLDVAIGLVGRPELLFLDEPTAGLDPRARHEFHALVNRLAAEHRTTILLTTHDLAEAEKLADRIMILSGGRIVADGTADELARRTAGADEVRWTCGGRRFTHVTAESTRFVRELFREHGEAIGELEVRRASLEDTYMTLVHRHGSGGPGGPGEAAGAGDARAAVTSR</sequence>
<evidence type="ECO:0000256" key="6">
    <source>
        <dbReference type="SAM" id="MobiDB-lite"/>
    </source>
</evidence>
<dbReference type="SMART" id="SM00382">
    <property type="entry name" value="AAA"/>
    <property type="match status" value="1"/>
</dbReference>
<dbReference type="EMBL" id="AOPZ01000220">
    <property type="protein sequence ID" value="EPH42573.1"/>
    <property type="molecule type" value="Genomic_DNA"/>
</dbReference>
<dbReference type="Pfam" id="PF00005">
    <property type="entry name" value="ABC_tran"/>
    <property type="match status" value="1"/>
</dbReference>
<organism evidence="8 9">
    <name type="scientific">Streptomyces aurantiacus JA 4570</name>
    <dbReference type="NCBI Taxonomy" id="1286094"/>
    <lineage>
        <taxon>Bacteria</taxon>
        <taxon>Bacillati</taxon>
        <taxon>Actinomycetota</taxon>
        <taxon>Actinomycetes</taxon>
        <taxon>Kitasatosporales</taxon>
        <taxon>Streptomycetaceae</taxon>
        <taxon>Streptomyces</taxon>
        <taxon>Streptomyces aurantiacus group</taxon>
    </lineage>
</organism>
<dbReference type="GO" id="GO:0005886">
    <property type="term" value="C:plasma membrane"/>
    <property type="evidence" value="ECO:0007669"/>
    <property type="project" value="UniProtKB-SubCell"/>
</dbReference>
<dbReference type="PANTHER" id="PTHR42711">
    <property type="entry name" value="ABC TRANSPORTER ATP-BINDING PROTEIN"/>
    <property type="match status" value="1"/>
</dbReference>
<dbReference type="SUPFAM" id="SSF52540">
    <property type="entry name" value="P-loop containing nucleoside triphosphate hydrolases"/>
    <property type="match status" value="1"/>
</dbReference>
<dbReference type="InterPro" id="IPR017871">
    <property type="entry name" value="ABC_transporter-like_CS"/>
</dbReference>
<dbReference type="InterPro" id="IPR003593">
    <property type="entry name" value="AAA+_ATPase"/>
</dbReference>
<reference evidence="8 9" key="1">
    <citation type="submission" date="2013-02" db="EMBL/GenBank/DDBJ databases">
        <title>Draft Genome Sequence of Streptomyces aurantiacus, Which Produces Setomimycin.</title>
        <authorList>
            <person name="Gruening B.A."/>
            <person name="Praeg A."/>
            <person name="Erxleben A."/>
            <person name="Guenther S."/>
            <person name="Mueller M."/>
        </authorList>
    </citation>
    <scope>NUCLEOTIDE SEQUENCE [LARGE SCALE GENOMIC DNA]</scope>
    <source>
        <strain evidence="8 9">JA 4570</strain>
    </source>
</reference>
<dbReference type="PROSITE" id="PS50893">
    <property type="entry name" value="ABC_TRANSPORTER_2"/>
    <property type="match status" value="1"/>
</dbReference>
<dbReference type="GO" id="GO:0016887">
    <property type="term" value="F:ATP hydrolysis activity"/>
    <property type="evidence" value="ECO:0007669"/>
    <property type="project" value="InterPro"/>
</dbReference>
<feature type="domain" description="ABC transporter" evidence="7">
    <location>
        <begin position="21"/>
        <end position="255"/>
    </location>
</feature>
<dbReference type="Gene3D" id="3.40.50.300">
    <property type="entry name" value="P-loop containing nucleotide triphosphate hydrolases"/>
    <property type="match status" value="1"/>
</dbReference>
<evidence type="ECO:0000256" key="4">
    <source>
        <dbReference type="ARBA" id="ARBA00022840"/>
    </source>
</evidence>
<dbReference type="InterPro" id="IPR050763">
    <property type="entry name" value="ABC_transporter_ATP-binding"/>
</dbReference>
<proteinExistence type="predicted"/>
<name>S3ZHH1_9ACTN</name>
<accession>S3ZHH1</accession>
<keyword evidence="2" id="KW-0813">Transport</keyword>
<evidence type="ECO:0000313" key="8">
    <source>
        <dbReference type="EMBL" id="EPH42573.1"/>
    </source>
</evidence>
<dbReference type="Proteomes" id="UP000014629">
    <property type="component" value="Unassembled WGS sequence"/>
</dbReference>
<dbReference type="PATRIC" id="fig|1286094.4.peg.4286"/>
<comment type="subcellular location">
    <subcellularLocation>
        <location evidence="1">Cell membrane</location>
        <topology evidence="1">Peripheral membrane protein</topology>
    </subcellularLocation>
</comment>
<evidence type="ECO:0000256" key="1">
    <source>
        <dbReference type="ARBA" id="ARBA00004202"/>
    </source>
</evidence>
<evidence type="ECO:0000256" key="5">
    <source>
        <dbReference type="ARBA" id="ARBA00023251"/>
    </source>
</evidence>
<dbReference type="GO" id="GO:0046677">
    <property type="term" value="P:response to antibiotic"/>
    <property type="evidence" value="ECO:0007669"/>
    <property type="project" value="UniProtKB-KW"/>
</dbReference>
<evidence type="ECO:0000256" key="3">
    <source>
        <dbReference type="ARBA" id="ARBA00022741"/>
    </source>
</evidence>
<feature type="compositionally biased region" description="Low complexity" evidence="6">
    <location>
        <begin position="317"/>
        <end position="328"/>
    </location>
</feature>
<keyword evidence="4 8" id="KW-0067">ATP-binding</keyword>